<name>A0A4D6MFP4_VIGUN</name>
<evidence type="ECO:0000313" key="2">
    <source>
        <dbReference type="Proteomes" id="UP000501690"/>
    </source>
</evidence>
<evidence type="ECO:0000313" key="1">
    <source>
        <dbReference type="EMBL" id="QCE00250.1"/>
    </source>
</evidence>
<reference evidence="1 2" key="1">
    <citation type="submission" date="2019-04" db="EMBL/GenBank/DDBJ databases">
        <title>An improved genome assembly and genetic linkage map for asparagus bean, Vigna unguiculata ssp. sesquipedialis.</title>
        <authorList>
            <person name="Xia Q."/>
            <person name="Zhang R."/>
            <person name="Dong Y."/>
        </authorList>
    </citation>
    <scope>NUCLEOTIDE SEQUENCE [LARGE SCALE GENOMIC DNA]</scope>
    <source>
        <tissue evidence="1">Leaf</tissue>
    </source>
</reference>
<dbReference type="AlphaFoldDB" id="A0A4D6MFP4"/>
<keyword evidence="2" id="KW-1185">Reference proteome</keyword>
<protein>
    <submittedName>
        <fullName evidence="1">Uncharacterized protein</fullName>
    </submittedName>
</protein>
<dbReference type="EMBL" id="CP039351">
    <property type="protein sequence ID" value="QCE00250.1"/>
    <property type="molecule type" value="Genomic_DNA"/>
</dbReference>
<dbReference type="Proteomes" id="UP000501690">
    <property type="component" value="Linkage Group LG7"/>
</dbReference>
<gene>
    <name evidence="1" type="ORF">DEO72_LG7g1538</name>
</gene>
<sequence>MVVREEEELAVAVNLKVDSRLVQVRWNAIVIGGVVVTELRRADGGCRGCWCVNLLPSRLVHGGEKMVLQNRGGRKRWRLPWRLMVAARV</sequence>
<proteinExistence type="predicted"/>
<accession>A0A4D6MFP4</accession>
<organism evidence="1 2">
    <name type="scientific">Vigna unguiculata</name>
    <name type="common">Cowpea</name>
    <dbReference type="NCBI Taxonomy" id="3917"/>
    <lineage>
        <taxon>Eukaryota</taxon>
        <taxon>Viridiplantae</taxon>
        <taxon>Streptophyta</taxon>
        <taxon>Embryophyta</taxon>
        <taxon>Tracheophyta</taxon>
        <taxon>Spermatophyta</taxon>
        <taxon>Magnoliopsida</taxon>
        <taxon>eudicotyledons</taxon>
        <taxon>Gunneridae</taxon>
        <taxon>Pentapetalae</taxon>
        <taxon>rosids</taxon>
        <taxon>fabids</taxon>
        <taxon>Fabales</taxon>
        <taxon>Fabaceae</taxon>
        <taxon>Papilionoideae</taxon>
        <taxon>50 kb inversion clade</taxon>
        <taxon>NPAAA clade</taxon>
        <taxon>indigoferoid/millettioid clade</taxon>
        <taxon>Phaseoleae</taxon>
        <taxon>Vigna</taxon>
    </lineage>
</organism>